<evidence type="ECO:0000256" key="1">
    <source>
        <dbReference type="ARBA" id="ARBA00022536"/>
    </source>
</evidence>
<feature type="disulfide bond" evidence="5">
    <location>
        <begin position="1114"/>
        <end position="1123"/>
    </location>
</feature>
<dbReference type="GO" id="GO:0005509">
    <property type="term" value="F:calcium ion binding"/>
    <property type="evidence" value="ECO:0007669"/>
    <property type="project" value="InterPro"/>
</dbReference>
<feature type="compositionally biased region" description="Low complexity" evidence="6">
    <location>
        <begin position="31"/>
        <end position="43"/>
    </location>
</feature>
<feature type="compositionally biased region" description="Basic and acidic residues" evidence="6">
    <location>
        <begin position="195"/>
        <end position="225"/>
    </location>
</feature>
<reference evidence="9 10" key="1">
    <citation type="submission" date="2015-01" db="EMBL/GenBank/DDBJ databases">
        <title>Evolution of Trichinella species and genotypes.</title>
        <authorList>
            <person name="Korhonen P.K."/>
            <person name="Edoardo P."/>
            <person name="Giuseppe L.R."/>
            <person name="Gasser R.B."/>
        </authorList>
    </citation>
    <scope>NUCLEOTIDE SEQUENCE [LARGE SCALE GENOMIC DNA]</scope>
    <source>
        <strain evidence="9">ISS37</strain>
    </source>
</reference>
<evidence type="ECO:0000256" key="6">
    <source>
        <dbReference type="SAM" id="MobiDB-lite"/>
    </source>
</evidence>
<comment type="caution">
    <text evidence="5">Lacks conserved residue(s) required for the propagation of feature annotation.</text>
</comment>
<keyword evidence="3" id="KW-0677">Repeat</keyword>
<proteinExistence type="predicted"/>
<feature type="compositionally biased region" description="Basic and acidic residues" evidence="6">
    <location>
        <begin position="125"/>
        <end position="138"/>
    </location>
</feature>
<evidence type="ECO:0000256" key="3">
    <source>
        <dbReference type="ARBA" id="ARBA00022737"/>
    </source>
</evidence>
<comment type="caution">
    <text evidence="9">The sequence shown here is derived from an EMBL/GenBank/DDBJ whole genome shotgun (WGS) entry which is preliminary data.</text>
</comment>
<feature type="compositionally biased region" description="Low complexity" evidence="6">
    <location>
        <begin position="296"/>
        <end position="308"/>
    </location>
</feature>
<dbReference type="AlphaFoldDB" id="A0A0V0S933"/>
<feature type="disulfide bond" evidence="5">
    <location>
        <begin position="1153"/>
        <end position="1162"/>
    </location>
</feature>
<evidence type="ECO:0000256" key="4">
    <source>
        <dbReference type="ARBA" id="ARBA00023157"/>
    </source>
</evidence>
<organism evidence="9 10">
    <name type="scientific">Trichinella nelsoni</name>
    <dbReference type="NCBI Taxonomy" id="6336"/>
    <lineage>
        <taxon>Eukaryota</taxon>
        <taxon>Metazoa</taxon>
        <taxon>Ecdysozoa</taxon>
        <taxon>Nematoda</taxon>
        <taxon>Enoplea</taxon>
        <taxon>Dorylaimia</taxon>
        <taxon>Trichinellida</taxon>
        <taxon>Trichinellidae</taxon>
        <taxon>Trichinella</taxon>
    </lineage>
</organism>
<dbReference type="PROSITE" id="PS50026">
    <property type="entry name" value="EGF_3"/>
    <property type="match status" value="2"/>
</dbReference>
<sequence length="1268" mass="137364">MSKKNKQIIFNERVRLVEQFLDWMVKHEASRLQASEASASSSSTTGVAEQFENSKSKKATSKKKSHRSKKATKESSSTLSSAMVSSGNDDEKVSSKSKLSKSSNAKMDGCASEGDTVNSRSHRARSADTPKREEDPTRKSSLKSKVVVVDSAQSSSSSAEPPSHQGGTEEKVQLSPSKANNRRDRTASSSRKMTVKREREEPLTTVDNGRKPEKVPKLETHHRPVADSNHTVIADSKIKAAGDENSSSSSSTSSTASSSSSSALSLPAGNDSGSRSVACTSSDTFADSAKVAVIRNSSSNSNNNNNNNKAACTETPNRMTKSVSSDLEQRLFLASKGSAQPNILSPPTYFHTEMHQHQHTHMHQYPVLSPFFTGPTCANAMIGFPPYPTFPGFAYPGIANPLAIQNSSPATVVQPKKKGKWCSMHVQIAWDIYNKIKQRGGKQRSGDVKKELEPKLNVHLPKEEEDESSKLTMLAANANANAVERLQQEKEKNRQSPAGMLVNGKVPAVVNGLNAEVQKDCLTVPTLALSEAGNIDLSTRRELMHERLMTPFPGSEKFFPPPPGGFAAVNIRPPPLLPFFPTNGSELAFAAAAAAAAANQSLTDRLLLAHAPTTPFIPNLGMNHGVPGLGPPAPNNLLELERRLAAGVGGAGVGAGGTGSCFDPSASSSSTTLSSSPSSLLFSNLLQRERLELEQRSRLMMGRAPPAEASFLLSSPRPPTPAAAAHVPHTAPPLSLVPHPPGSGTHLATVDSLRLAMLSAAAAAAISNNNTTTNTTASNGQQQQFGAVNGGGGGAGSKYNPAAINSFSSTLELLARQKRESMLGSVSHAAHGRTLDQKRNKRAENNKPIVYFPMLPYSEHTVELRMLVTVTAVAAALLVQLSPCSASIDDNYNMKNYIRLEVAENNGAVKDLFECPKNKICDIYQYPNELMQAMPYDLAMALAIQQCKKLMVNGNLLDSFIKSEYKIPGPNSPEWIRSILPPSLKFVYNWNNEDAIMLSRNGTFSMIPFSETFGTKDFTKGFASLNTPLCISPFSLEGNGLQEHRCDLAKKYTHFICIGDKIRKCNRYDQNKNCICPTNRRGSMCEIKLISSEYNPCQNGGTYYASLRGNICLCKPPYKGTYCKDVNYCLKGKNPCNNGGTCVKVENLYKCICPPGYAEPFCRTASDRFYICIGIVSYLLVTTTIFCCVFMCCNKVYSGKFKLLEQGLLSEAKSTVSTEMKEEKKLLNKNTDTPTKLTATDGEIKKPEKDYYVIPEINDEGFIASNTK</sequence>
<feature type="compositionally biased region" description="Low complexity" evidence="6">
    <location>
        <begin position="773"/>
        <end position="787"/>
    </location>
</feature>
<keyword evidence="4 5" id="KW-1015">Disulfide bond</keyword>
<dbReference type="Gene3D" id="2.10.25.10">
    <property type="entry name" value="Laminin"/>
    <property type="match status" value="2"/>
</dbReference>
<name>A0A0V0S933_9BILA</name>
<protein>
    <submittedName>
        <fullName evidence="9">Cadherin-related tumor suppressor</fullName>
    </submittedName>
</protein>
<accession>A0A0V0S933</accession>
<dbReference type="EMBL" id="JYDL01000025">
    <property type="protein sequence ID" value="KRX23246.1"/>
    <property type="molecule type" value="Genomic_DNA"/>
</dbReference>
<feature type="compositionally biased region" description="Polar residues" evidence="6">
    <location>
        <begin position="314"/>
        <end position="325"/>
    </location>
</feature>
<feature type="compositionally biased region" description="Low complexity" evidence="6">
    <location>
        <begin position="75"/>
        <end position="86"/>
    </location>
</feature>
<feature type="transmembrane region" description="Helical" evidence="7">
    <location>
        <begin position="1168"/>
        <end position="1193"/>
    </location>
</feature>
<keyword evidence="10" id="KW-1185">Reference proteome</keyword>
<dbReference type="GO" id="GO:0032991">
    <property type="term" value="C:protein-containing complex"/>
    <property type="evidence" value="ECO:0007669"/>
    <property type="project" value="TreeGrafter"/>
</dbReference>
<keyword evidence="7" id="KW-1133">Transmembrane helix</keyword>
<dbReference type="InterPro" id="IPR001881">
    <property type="entry name" value="EGF-like_Ca-bd_dom"/>
</dbReference>
<dbReference type="PANTHER" id="PTHR24049:SF22">
    <property type="entry name" value="DROSOPHILA CRUMBS HOMOLOG"/>
    <property type="match status" value="1"/>
</dbReference>
<gene>
    <name evidence="9" type="primary">ft</name>
    <name evidence="9" type="ORF">T07_9279</name>
</gene>
<feature type="domain" description="EGF-like" evidence="8">
    <location>
        <begin position="1081"/>
        <end position="1124"/>
    </location>
</feature>
<keyword evidence="7" id="KW-0812">Transmembrane</keyword>
<evidence type="ECO:0000256" key="7">
    <source>
        <dbReference type="SAM" id="Phobius"/>
    </source>
</evidence>
<dbReference type="GO" id="GO:0005886">
    <property type="term" value="C:plasma membrane"/>
    <property type="evidence" value="ECO:0007669"/>
    <property type="project" value="TreeGrafter"/>
</dbReference>
<evidence type="ECO:0000313" key="10">
    <source>
        <dbReference type="Proteomes" id="UP000054630"/>
    </source>
</evidence>
<feature type="compositionally biased region" description="Basic residues" evidence="6">
    <location>
        <begin position="56"/>
        <end position="70"/>
    </location>
</feature>
<keyword evidence="2" id="KW-0732">Signal</keyword>
<feature type="compositionally biased region" description="Low complexity" evidence="6">
    <location>
        <begin position="246"/>
        <end position="266"/>
    </location>
</feature>
<dbReference type="PROSITE" id="PS00022">
    <property type="entry name" value="EGF_1"/>
    <property type="match status" value="1"/>
</dbReference>
<feature type="compositionally biased region" description="Low complexity" evidence="6">
    <location>
        <begin position="143"/>
        <end position="158"/>
    </location>
</feature>
<dbReference type="SMART" id="SM00179">
    <property type="entry name" value="EGF_CA"/>
    <property type="match status" value="1"/>
</dbReference>
<feature type="region of interest" description="Disordered" evidence="6">
    <location>
        <begin position="296"/>
        <end position="325"/>
    </location>
</feature>
<dbReference type="OrthoDB" id="6161346at2759"/>
<dbReference type="PANTHER" id="PTHR24049">
    <property type="entry name" value="CRUMBS FAMILY MEMBER"/>
    <property type="match status" value="1"/>
</dbReference>
<dbReference type="GO" id="GO:0045197">
    <property type="term" value="P:establishment or maintenance of epithelial cell apical/basal polarity"/>
    <property type="evidence" value="ECO:0007669"/>
    <property type="project" value="TreeGrafter"/>
</dbReference>
<dbReference type="PROSITE" id="PS01186">
    <property type="entry name" value="EGF_2"/>
    <property type="match status" value="2"/>
</dbReference>
<feature type="region of interest" description="Disordered" evidence="6">
    <location>
        <begin position="773"/>
        <end position="792"/>
    </location>
</feature>
<feature type="compositionally biased region" description="Low complexity" evidence="6">
    <location>
        <begin position="722"/>
        <end position="733"/>
    </location>
</feature>
<dbReference type="CDD" id="cd00054">
    <property type="entry name" value="EGF_CA"/>
    <property type="match status" value="1"/>
</dbReference>
<evidence type="ECO:0000256" key="5">
    <source>
        <dbReference type="PROSITE-ProRule" id="PRU00076"/>
    </source>
</evidence>
<dbReference type="GO" id="GO:0007157">
    <property type="term" value="P:heterophilic cell-cell adhesion via plasma membrane cell adhesion molecules"/>
    <property type="evidence" value="ECO:0007669"/>
    <property type="project" value="TreeGrafter"/>
</dbReference>
<keyword evidence="7" id="KW-0472">Membrane</keyword>
<dbReference type="InterPro" id="IPR000742">
    <property type="entry name" value="EGF"/>
</dbReference>
<keyword evidence="1 5" id="KW-0245">EGF-like domain</keyword>
<dbReference type="Proteomes" id="UP000054630">
    <property type="component" value="Unassembled WGS sequence"/>
</dbReference>
<feature type="region of interest" description="Disordered" evidence="6">
    <location>
        <begin position="30"/>
        <end position="278"/>
    </location>
</feature>
<dbReference type="SUPFAM" id="SSF57196">
    <property type="entry name" value="EGF/Laminin"/>
    <property type="match status" value="1"/>
</dbReference>
<dbReference type="InterPro" id="IPR051022">
    <property type="entry name" value="Notch_Cell-Fate_Det"/>
</dbReference>
<feature type="region of interest" description="Disordered" evidence="6">
    <location>
        <begin position="709"/>
        <end position="745"/>
    </location>
</feature>
<feature type="domain" description="EGF-like" evidence="8">
    <location>
        <begin position="1125"/>
        <end position="1163"/>
    </location>
</feature>
<evidence type="ECO:0000313" key="9">
    <source>
        <dbReference type="EMBL" id="KRX23246.1"/>
    </source>
</evidence>
<feature type="compositionally biased region" description="Polar residues" evidence="6">
    <location>
        <begin position="44"/>
        <end position="53"/>
    </location>
</feature>
<dbReference type="Pfam" id="PF00008">
    <property type="entry name" value="EGF"/>
    <property type="match status" value="1"/>
</dbReference>
<evidence type="ECO:0000256" key="2">
    <source>
        <dbReference type="ARBA" id="ARBA00022729"/>
    </source>
</evidence>
<evidence type="ECO:0000259" key="8">
    <source>
        <dbReference type="PROSITE" id="PS50026"/>
    </source>
</evidence>
<dbReference type="SMART" id="SM00181">
    <property type="entry name" value="EGF"/>
    <property type="match status" value="2"/>
</dbReference>